<evidence type="ECO:0000313" key="1">
    <source>
        <dbReference type="EMBL" id="XCA47387.1"/>
    </source>
</evidence>
<name>A0AAU7YQR5_9PHYC</name>
<dbReference type="EMBL" id="PP911589">
    <property type="protein sequence ID" value="XCA47387.1"/>
    <property type="molecule type" value="Genomic_DNA"/>
</dbReference>
<organism evidence="1">
    <name type="scientific">Micromonas commoda virus</name>
    <dbReference type="NCBI Taxonomy" id="3057169"/>
    <lineage>
        <taxon>Viruses</taxon>
        <taxon>Varidnaviria</taxon>
        <taxon>Bamfordvirae</taxon>
        <taxon>Nucleocytoviricota</taxon>
        <taxon>Megaviricetes</taxon>
        <taxon>Algavirales</taxon>
        <taxon>Phycodnaviridae</taxon>
    </lineage>
</organism>
<reference evidence="1" key="1">
    <citation type="submission" date="2024-06" db="EMBL/GenBank/DDBJ databases">
        <title>Evidence of context-dependent and transient costs of resisting viral infection in isolates of the marine microalga Micromonas sp. (class Mamiellophyceae).</title>
        <authorList>
            <person name="Bedi de Silva A."/>
            <person name="Schvarcz C.R."/>
            <person name="Steward G.R."/>
            <person name="Edwards K.F."/>
        </authorList>
    </citation>
    <scope>NUCLEOTIDE SEQUENCE</scope>
    <source>
        <strain evidence="1">McV-KB2</strain>
    </source>
</reference>
<sequence>MDLRRGVGMSNSDYDDMSEPVLPPEMQGNAFVNAFTFEVKTYFIALGHTFWQFTPQYSLNVFKWLKAAFIDAPCRVMLDIDIEHLRLKREYILKMKKEDLSEEGDSEEVNKKDD</sequence>
<protein>
    <submittedName>
        <fullName evidence="1">Uncharacterized protein</fullName>
    </submittedName>
</protein>
<proteinExistence type="predicted"/>
<accession>A0AAU7YQR5</accession>